<protein>
    <submittedName>
        <fullName evidence="2">Uncharacterized protein</fullName>
    </submittedName>
</protein>
<proteinExistence type="predicted"/>
<dbReference type="Proteomes" id="UP001219525">
    <property type="component" value="Unassembled WGS sequence"/>
</dbReference>
<name>A0AAD6UTU0_9AGAR</name>
<evidence type="ECO:0000313" key="2">
    <source>
        <dbReference type="EMBL" id="KAJ7194295.1"/>
    </source>
</evidence>
<feature type="non-terminal residue" evidence="2">
    <location>
        <position position="1"/>
    </location>
</feature>
<dbReference type="AlphaFoldDB" id="A0AAD6UTU0"/>
<evidence type="ECO:0000313" key="3">
    <source>
        <dbReference type="EMBL" id="KAJ7211654.1"/>
    </source>
</evidence>
<dbReference type="EMBL" id="JARJCW010000025">
    <property type="protein sequence ID" value="KAJ7211654.1"/>
    <property type="molecule type" value="Genomic_DNA"/>
</dbReference>
<sequence>RFSSAQMSLIIHFAKQLGAPDIPTLKGFRKMQQMLQATTDNKPVKITSQFGNVFYMNDIRGTLARDMANPPVAPHMHFYPEETDGPISETYQAERWMEYTPSQLTSMFSKGHKRLWIEELAQLKNGTFVIPHTMIVRTGIL</sequence>
<feature type="non-terminal residue" evidence="2">
    <location>
        <position position="141"/>
    </location>
</feature>
<dbReference type="EMBL" id="JARJCW010000150">
    <property type="protein sequence ID" value="KAJ7190405.1"/>
    <property type="molecule type" value="Genomic_DNA"/>
</dbReference>
<comment type="caution">
    <text evidence="2">The sequence shown here is derived from an EMBL/GenBank/DDBJ whole genome shotgun (WGS) entry which is preliminary data.</text>
</comment>
<accession>A0AAD6UTU0</accession>
<dbReference type="EMBL" id="JARJCW010000099">
    <property type="protein sequence ID" value="KAJ7194295.1"/>
    <property type="molecule type" value="Genomic_DNA"/>
</dbReference>
<keyword evidence="4" id="KW-1185">Reference proteome</keyword>
<organism evidence="2 4">
    <name type="scientific">Mycena pura</name>
    <dbReference type="NCBI Taxonomy" id="153505"/>
    <lineage>
        <taxon>Eukaryota</taxon>
        <taxon>Fungi</taxon>
        <taxon>Dikarya</taxon>
        <taxon>Basidiomycota</taxon>
        <taxon>Agaricomycotina</taxon>
        <taxon>Agaricomycetes</taxon>
        <taxon>Agaricomycetidae</taxon>
        <taxon>Agaricales</taxon>
        <taxon>Marasmiineae</taxon>
        <taxon>Mycenaceae</taxon>
        <taxon>Mycena</taxon>
    </lineage>
</organism>
<reference evidence="2" key="1">
    <citation type="submission" date="2023-03" db="EMBL/GenBank/DDBJ databases">
        <title>Massive genome expansion in bonnet fungi (Mycena s.s.) driven by repeated elements and novel gene families across ecological guilds.</title>
        <authorList>
            <consortium name="Lawrence Berkeley National Laboratory"/>
            <person name="Harder C.B."/>
            <person name="Miyauchi S."/>
            <person name="Viragh M."/>
            <person name="Kuo A."/>
            <person name="Thoen E."/>
            <person name="Andreopoulos B."/>
            <person name="Lu D."/>
            <person name="Skrede I."/>
            <person name="Drula E."/>
            <person name="Henrissat B."/>
            <person name="Morin E."/>
            <person name="Kohler A."/>
            <person name="Barry K."/>
            <person name="LaButti K."/>
            <person name="Morin E."/>
            <person name="Salamov A."/>
            <person name="Lipzen A."/>
            <person name="Mereny Z."/>
            <person name="Hegedus B."/>
            <person name="Baldrian P."/>
            <person name="Stursova M."/>
            <person name="Weitz H."/>
            <person name="Taylor A."/>
            <person name="Grigoriev I.V."/>
            <person name="Nagy L.G."/>
            <person name="Martin F."/>
            <person name="Kauserud H."/>
        </authorList>
    </citation>
    <scope>NUCLEOTIDE SEQUENCE</scope>
    <source>
        <strain evidence="2">9144</strain>
    </source>
</reference>
<evidence type="ECO:0000313" key="4">
    <source>
        <dbReference type="Proteomes" id="UP001219525"/>
    </source>
</evidence>
<gene>
    <name evidence="1" type="ORF">GGX14DRAFT_308579</name>
    <name evidence="2" type="ORF">GGX14DRAFT_337038</name>
    <name evidence="3" type="ORF">GGX14DRAFT_337041</name>
</gene>
<evidence type="ECO:0000313" key="1">
    <source>
        <dbReference type="EMBL" id="KAJ7190405.1"/>
    </source>
</evidence>